<dbReference type="GO" id="GO:0005344">
    <property type="term" value="F:oxygen carrier activity"/>
    <property type="evidence" value="ECO:0007669"/>
    <property type="project" value="UniProtKB-KW"/>
</dbReference>
<keyword evidence="1" id="KW-0561">Oxygen transport</keyword>
<name>A0A914ERC8_9BILA</name>
<dbReference type="InterPro" id="IPR009050">
    <property type="entry name" value="Globin-like_sf"/>
</dbReference>
<keyword evidence="4" id="KW-1185">Reference proteome</keyword>
<dbReference type="SUPFAM" id="SSF46458">
    <property type="entry name" value="Globin-like"/>
    <property type="match status" value="1"/>
</dbReference>
<feature type="domain" description="Globin" evidence="3">
    <location>
        <begin position="87"/>
        <end position="238"/>
    </location>
</feature>
<sequence length="254" mass="29439">MLCCGINRLFNSSAPSNATVTNMISSEPNSLKKNVETTKSVLNSNSRATEPGSTTDPTLPNQIDDSMASMQRTDNLINYDIRAAEWDPTDEEKELIRTSWSEDEKFQLELGKKIYEYIFKQTPAVQSHFTFYQINGDNWAESSEFRHQALKFVQTISDAVKNIYYLKQFEQRLFDLGEKHSKYFVRGSMHMYWDTFMVAIEYALAWQVERTTGISNEQRADAMECWRHLTHYMIEHMKRGYLEGVAKSTTSLSL</sequence>
<dbReference type="InterPro" id="IPR000971">
    <property type="entry name" value="Globin"/>
</dbReference>
<proteinExistence type="inferred from homology"/>
<accession>A0A914ERC8</accession>
<evidence type="ECO:0000256" key="1">
    <source>
        <dbReference type="RuleBase" id="RU000356"/>
    </source>
</evidence>
<comment type="similarity">
    <text evidence="1">Belongs to the globin family.</text>
</comment>
<dbReference type="InterPro" id="IPR012292">
    <property type="entry name" value="Globin/Proto"/>
</dbReference>
<dbReference type="Pfam" id="PF00042">
    <property type="entry name" value="Globin"/>
    <property type="match status" value="1"/>
</dbReference>
<evidence type="ECO:0000259" key="3">
    <source>
        <dbReference type="PROSITE" id="PS01033"/>
    </source>
</evidence>
<evidence type="ECO:0000313" key="4">
    <source>
        <dbReference type="Proteomes" id="UP000887540"/>
    </source>
</evidence>
<dbReference type="AlphaFoldDB" id="A0A914ERC8"/>
<dbReference type="PROSITE" id="PS01033">
    <property type="entry name" value="GLOBIN"/>
    <property type="match status" value="1"/>
</dbReference>
<evidence type="ECO:0000313" key="5">
    <source>
        <dbReference type="WBParaSite" id="ACRNAN_scaffold963.g27258.t1"/>
    </source>
</evidence>
<dbReference type="InterPro" id="IPR053341">
    <property type="entry name" value="Oxidative_stress_globin-like"/>
</dbReference>
<dbReference type="InterPro" id="IPR044399">
    <property type="entry name" value="Mb-like_M"/>
</dbReference>
<dbReference type="PANTHER" id="PTHR47768:SF1">
    <property type="entry name" value="GLOBIN FAMILY PROFILE DOMAIN-CONTAINING PROTEIN"/>
    <property type="match status" value="1"/>
</dbReference>
<keyword evidence="1" id="KW-0813">Transport</keyword>
<dbReference type="PANTHER" id="PTHR47768">
    <property type="entry name" value="GLOBIN RELATED-RELATED"/>
    <property type="match status" value="1"/>
</dbReference>
<dbReference type="CDD" id="cd01040">
    <property type="entry name" value="Mb-like"/>
    <property type="match status" value="1"/>
</dbReference>
<keyword evidence="1" id="KW-0408">Iron</keyword>
<reference evidence="5" key="1">
    <citation type="submission" date="2022-11" db="UniProtKB">
        <authorList>
            <consortium name="WormBaseParasite"/>
        </authorList>
    </citation>
    <scope>IDENTIFICATION</scope>
</reference>
<protein>
    <submittedName>
        <fullName evidence="5">Globin family profile domain-containing protein</fullName>
    </submittedName>
</protein>
<feature type="region of interest" description="Disordered" evidence="2">
    <location>
        <begin position="40"/>
        <end position="61"/>
    </location>
</feature>
<keyword evidence="1" id="KW-0479">Metal-binding</keyword>
<keyword evidence="1" id="KW-0349">Heme</keyword>
<evidence type="ECO:0000256" key="2">
    <source>
        <dbReference type="SAM" id="MobiDB-lite"/>
    </source>
</evidence>
<organism evidence="4 5">
    <name type="scientific">Acrobeloides nanus</name>
    <dbReference type="NCBI Taxonomy" id="290746"/>
    <lineage>
        <taxon>Eukaryota</taxon>
        <taxon>Metazoa</taxon>
        <taxon>Ecdysozoa</taxon>
        <taxon>Nematoda</taxon>
        <taxon>Chromadorea</taxon>
        <taxon>Rhabditida</taxon>
        <taxon>Tylenchina</taxon>
        <taxon>Cephalobomorpha</taxon>
        <taxon>Cephaloboidea</taxon>
        <taxon>Cephalobidae</taxon>
        <taxon>Acrobeloides</taxon>
    </lineage>
</organism>
<dbReference type="Gene3D" id="1.10.490.10">
    <property type="entry name" value="Globins"/>
    <property type="match status" value="1"/>
</dbReference>
<dbReference type="Proteomes" id="UP000887540">
    <property type="component" value="Unplaced"/>
</dbReference>
<dbReference type="GO" id="GO:0019825">
    <property type="term" value="F:oxygen binding"/>
    <property type="evidence" value="ECO:0007669"/>
    <property type="project" value="InterPro"/>
</dbReference>
<dbReference type="WBParaSite" id="ACRNAN_scaffold963.g27258.t1">
    <property type="protein sequence ID" value="ACRNAN_scaffold963.g27258.t1"/>
    <property type="gene ID" value="ACRNAN_scaffold963.g27258"/>
</dbReference>
<dbReference type="GO" id="GO:0020037">
    <property type="term" value="F:heme binding"/>
    <property type="evidence" value="ECO:0007669"/>
    <property type="project" value="InterPro"/>
</dbReference>